<feature type="signal peptide" evidence="1">
    <location>
        <begin position="1"/>
        <end position="30"/>
    </location>
</feature>
<dbReference type="RefSeq" id="WP_072846774.1">
    <property type="nucleotide sequence ID" value="NZ_FNAB01000020.1"/>
</dbReference>
<sequence length="214" mass="21597">MFRSTMRRVASAVFASAMLAGGLAVGSGTAAANQDTTSGPAVSKSFENIDVLKGAAGQPGTTLYVAPGEEFTIHNSFRVQDGDERILTRITDHAPAGLEYVPGSAKLAIVGGDPNVPYLSYEVIPTTPEVGSGTVSVVAPGAGWSVAPGAGHGWIEFRVTYRVPQSAQIGAVFDTGVTFDVAGHEGGLGWNPIGLSVAIAAGSGSSDGFGSSGQ</sequence>
<dbReference type="EMBL" id="FNAB01000020">
    <property type="protein sequence ID" value="SDE53550.1"/>
    <property type="molecule type" value="Genomic_DNA"/>
</dbReference>
<reference evidence="2 3" key="1">
    <citation type="submission" date="2016-10" db="EMBL/GenBank/DDBJ databases">
        <authorList>
            <person name="de Groot N.N."/>
        </authorList>
    </citation>
    <scope>NUCLEOTIDE SEQUENCE [LARGE SCALE GENOMIC DNA]</scope>
    <source>
        <strain evidence="2 3">JCM 11308</strain>
    </source>
</reference>
<dbReference type="AlphaFoldDB" id="A0A1G7DQV2"/>
<evidence type="ECO:0008006" key="4">
    <source>
        <dbReference type="Google" id="ProtNLM"/>
    </source>
</evidence>
<accession>A0A1G7DQV2</accession>
<name>A0A1G7DQV2_9NOCA</name>
<evidence type="ECO:0000313" key="3">
    <source>
        <dbReference type="Proteomes" id="UP000199417"/>
    </source>
</evidence>
<proteinExistence type="predicted"/>
<gene>
    <name evidence="2" type="ORF">SAMN05444580_12037</name>
</gene>
<evidence type="ECO:0000256" key="1">
    <source>
        <dbReference type="SAM" id="SignalP"/>
    </source>
</evidence>
<protein>
    <recommendedName>
        <fullName evidence="4">Dehydratase</fullName>
    </recommendedName>
</protein>
<organism evidence="2 3">
    <name type="scientific">Rhodococcus tukisamuensis</name>
    <dbReference type="NCBI Taxonomy" id="168276"/>
    <lineage>
        <taxon>Bacteria</taxon>
        <taxon>Bacillati</taxon>
        <taxon>Actinomycetota</taxon>
        <taxon>Actinomycetes</taxon>
        <taxon>Mycobacteriales</taxon>
        <taxon>Nocardiaceae</taxon>
        <taxon>Rhodococcus</taxon>
    </lineage>
</organism>
<dbReference type="Proteomes" id="UP000199417">
    <property type="component" value="Unassembled WGS sequence"/>
</dbReference>
<keyword evidence="3" id="KW-1185">Reference proteome</keyword>
<evidence type="ECO:0000313" key="2">
    <source>
        <dbReference type="EMBL" id="SDE53550.1"/>
    </source>
</evidence>
<keyword evidence="1" id="KW-0732">Signal</keyword>
<feature type="chain" id="PRO_5039192046" description="Dehydratase" evidence="1">
    <location>
        <begin position="31"/>
        <end position="214"/>
    </location>
</feature>